<dbReference type="Gene3D" id="3.30.70.100">
    <property type="match status" value="1"/>
</dbReference>
<protein>
    <submittedName>
        <fullName evidence="2">Stress responsive A/B Barrel Domain protein</fullName>
    </submittedName>
</protein>
<feature type="domain" description="Stress-response A/B barrel" evidence="1">
    <location>
        <begin position="53"/>
        <end position="144"/>
    </location>
</feature>
<evidence type="ECO:0000259" key="1">
    <source>
        <dbReference type="PROSITE" id="PS51502"/>
    </source>
</evidence>
<dbReference type="SMART" id="SM00886">
    <property type="entry name" value="Dabb"/>
    <property type="match status" value="1"/>
</dbReference>
<dbReference type="EMBL" id="CP036267">
    <property type="protein sequence ID" value="QDT31924.1"/>
    <property type="molecule type" value="Genomic_DNA"/>
</dbReference>
<proteinExistence type="predicted"/>
<accession>A0A517QJZ6</accession>
<reference evidence="2 3" key="1">
    <citation type="submission" date="2019-02" db="EMBL/GenBank/DDBJ databases">
        <title>Deep-cultivation of Planctomycetes and their phenomic and genomic characterization uncovers novel biology.</title>
        <authorList>
            <person name="Wiegand S."/>
            <person name="Jogler M."/>
            <person name="Boedeker C."/>
            <person name="Pinto D."/>
            <person name="Vollmers J."/>
            <person name="Rivas-Marin E."/>
            <person name="Kohn T."/>
            <person name="Peeters S.H."/>
            <person name="Heuer A."/>
            <person name="Rast P."/>
            <person name="Oberbeckmann S."/>
            <person name="Bunk B."/>
            <person name="Jeske O."/>
            <person name="Meyerdierks A."/>
            <person name="Storesund J.E."/>
            <person name="Kallscheuer N."/>
            <person name="Luecker S."/>
            <person name="Lage O.M."/>
            <person name="Pohl T."/>
            <person name="Merkel B.J."/>
            <person name="Hornburger P."/>
            <person name="Mueller R.-W."/>
            <person name="Bruemmer F."/>
            <person name="Labrenz M."/>
            <person name="Spormann A.M."/>
            <person name="Op den Camp H."/>
            <person name="Overmann J."/>
            <person name="Amann R."/>
            <person name="Jetten M.S.M."/>
            <person name="Mascher T."/>
            <person name="Medema M.H."/>
            <person name="Devos D.P."/>
            <person name="Kaster A.-K."/>
            <person name="Ovreas L."/>
            <person name="Rohde M."/>
            <person name="Galperin M.Y."/>
            <person name="Jogler C."/>
        </authorList>
    </citation>
    <scope>NUCLEOTIDE SEQUENCE [LARGE SCALE GENOMIC DNA]</scope>
    <source>
        <strain evidence="2 3">Mal48</strain>
    </source>
</reference>
<dbReference type="AlphaFoldDB" id="A0A517QJZ6"/>
<organism evidence="2 3">
    <name type="scientific">Thalassoglobus polymorphus</name>
    <dbReference type="NCBI Taxonomy" id="2527994"/>
    <lineage>
        <taxon>Bacteria</taxon>
        <taxon>Pseudomonadati</taxon>
        <taxon>Planctomycetota</taxon>
        <taxon>Planctomycetia</taxon>
        <taxon>Planctomycetales</taxon>
        <taxon>Planctomycetaceae</taxon>
        <taxon>Thalassoglobus</taxon>
    </lineage>
</organism>
<dbReference type="InterPro" id="IPR013097">
    <property type="entry name" value="Dabb"/>
</dbReference>
<dbReference type="KEGG" id="tpol:Mal48_11620"/>
<sequence length="148" mass="17147">MACCLFNYVTLKTLLYQSEKLWNDHFPQCLRAQFQVSGSVLHKQTATMTQRAIEHTVTFRLQHAPKSPEETDFLNAAAKLAEIPGVQDFQIRRQTSPKNSHTFGISMWFATPQEFVDYSEHPAHVEFVQNRWLKEVADFQEADFEPLS</sequence>
<dbReference type="Pfam" id="PF07876">
    <property type="entry name" value="Dabb"/>
    <property type="match status" value="1"/>
</dbReference>
<dbReference type="SUPFAM" id="SSF54909">
    <property type="entry name" value="Dimeric alpha+beta barrel"/>
    <property type="match status" value="1"/>
</dbReference>
<dbReference type="Proteomes" id="UP000315724">
    <property type="component" value="Chromosome"/>
</dbReference>
<gene>
    <name evidence="2" type="ORF">Mal48_11620</name>
</gene>
<name>A0A517QJZ6_9PLAN</name>
<dbReference type="InterPro" id="IPR011008">
    <property type="entry name" value="Dimeric_a/b-barrel"/>
</dbReference>
<dbReference type="PROSITE" id="PS51502">
    <property type="entry name" value="S_R_A_B_BARREL"/>
    <property type="match status" value="1"/>
</dbReference>
<evidence type="ECO:0000313" key="2">
    <source>
        <dbReference type="EMBL" id="QDT31924.1"/>
    </source>
</evidence>
<keyword evidence="3" id="KW-1185">Reference proteome</keyword>
<evidence type="ECO:0000313" key="3">
    <source>
        <dbReference type="Proteomes" id="UP000315724"/>
    </source>
</evidence>